<dbReference type="InterPro" id="IPR011765">
    <property type="entry name" value="Pept_M16_N"/>
</dbReference>
<dbReference type="Pfam" id="PF05193">
    <property type="entry name" value="Peptidase_M16_C"/>
    <property type="match status" value="1"/>
</dbReference>
<dbReference type="Proteomes" id="UP001183388">
    <property type="component" value="Unassembled WGS sequence"/>
</dbReference>
<sequence>MTETTPVTPAMTLHPQPSGGEPRPWAFPAPERGGLPNGLAVLRCHRPGQRVVAVDLHLPAPLAAEPAGQEGVATIMARALSEGTDRHSAEEFAAELERYGATLDSHADHAGIRVSLEVPASRLRPALGLMADALRAPAFAESEIERLVGNRLDEIPHELANPGRRAAMALYDALFPAGSRMARPRQGTAETVERIDAKAVRAFYDAHVRPAGATAVVVGDLTGVDVDAVLKETLGAWSGPAAAPLAWQPPAVDDAARVVIVDRPGSVQTQLLIGRTGADRHDPLYPARRLGIYCLGGTITSRLDRVLREEKGYTYGIRAFSQVLLSKADGTGLALLGIRGSVATEVTGPALADLFAVLRTLSAEGLTEEERDSAVQYLVGVAPLSFETAAAVAGTLADQVEEELPDDYQARLYQRLAEAGTVEATAAVVRAFPLDRLVTVLVGDASQIAGPVAELGIGEVTVVNGG</sequence>
<evidence type="ECO:0000313" key="4">
    <source>
        <dbReference type="EMBL" id="MDT0305644.1"/>
    </source>
</evidence>
<dbReference type="Gene3D" id="3.30.830.10">
    <property type="entry name" value="Metalloenzyme, LuxS/M16 peptidase-like"/>
    <property type="match status" value="2"/>
</dbReference>
<dbReference type="PANTHER" id="PTHR11851:SF224">
    <property type="entry name" value="PROCESSING PROTEASE"/>
    <property type="match status" value="1"/>
</dbReference>
<reference evidence="5" key="1">
    <citation type="submission" date="2023-07" db="EMBL/GenBank/DDBJ databases">
        <title>30 novel species of actinomycetes from the DSMZ collection.</title>
        <authorList>
            <person name="Nouioui I."/>
        </authorList>
    </citation>
    <scope>NUCLEOTIDE SEQUENCE [LARGE SCALE GENOMIC DNA]</scope>
    <source>
        <strain evidence="5">DSM 44917</strain>
    </source>
</reference>
<feature type="domain" description="Peptidase M16 C-terminal" evidence="3">
    <location>
        <begin position="195"/>
        <end position="376"/>
    </location>
</feature>
<feature type="domain" description="Peptidase M16 N-terminal" evidence="2">
    <location>
        <begin position="45"/>
        <end position="172"/>
    </location>
</feature>
<keyword evidence="5" id="KW-1185">Reference proteome</keyword>
<evidence type="ECO:0000259" key="2">
    <source>
        <dbReference type="Pfam" id="PF00675"/>
    </source>
</evidence>
<protein>
    <submittedName>
        <fullName evidence="4">Pitrilysin family protein</fullName>
    </submittedName>
</protein>
<organism evidence="4 5">
    <name type="scientific">Streptomyces boetiae</name>
    <dbReference type="NCBI Taxonomy" id="3075541"/>
    <lineage>
        <taxon>Bacteria</taxon>
        <taxon>Bacillati</taxon>
        <taxon>Actinomycetota</taxon>
        <taxon>Actinomycetes</taxon>
        <taxon>Kitasatosporales</taxon>
        <taxon>Streptomycetaceae</taxon>
        <taxon>Streptomyces</taxon>
    </lineage>
</organism>
<evidence type="ECO:0000256" key="1">
    <source>
        <dbReference type="SAM" id="MobiDB-lite"/>
    </source>
</evidence>
<feature type="region of interest" description="Disordered" evidence="1">
    <location>
        <begin position="1"/>
        <end position="26"/>
    </location>
</feature>
<gene>
    <name evidence="4" type="ORF">RM780_01525</name>
</gene>
<name>A0ABU2L259_9ACTN</name>
<dbReference type="InterPro" id="IPR050361">
    <property type="entry name" value="MPP/UQCRC_Complex"/>
</dbReference>
<evidence type="ECO:0000313" key="5">
    <source>
        <dbReference type="Proteomes" id="UP001183388"/>
    </source>
</evidence>
<dbReference type="EMBL" id="JAVREN010000002">
    <property type="protein sequence ID" value="MDT0305644.1"/>
    <property type="molecule type" value="Genomic_DNA"/>
</dbReference>
<dbReference type="SUPFAM" id="SSF63411">
    <property type="entry name" value="LuxS/MPP-like metallohydrolase"/>
    <property type="match status" value="2"/>
</dbReference>
<dbReference type="PANTHER" id="PTHR11851">
    <property type="entry name" value="METALLOPROTEASE"/>
    <property type="match status" value="1"/>
</dbReference>
<dbReference type="InterPro" id="IPR011249">
    <property type="entry name" value="Metalloenz_LuxS/M16"/>
</dbReference>
<dbReference type="RefSeq" id="WP_311628559.1">
    <property type="nucleotide sequence ID" value="NZ_JAVREN010000002.1"/>
</dbReference>
<accession>A0ABU2L259</accession>
<dbReference type="Pfam" id="PF00675">
    <property type="entry name" value="Peptidase_M16"/>
    <property type="match status" value="1"/>
</dbReference>
<dbReference type="InterPro" id="IPR007863">
    <property type="entry name" value="Peptidase_M16_C"/>
</dbReference>
<comment type="caution">
    <text evidence="4">The sequence shown here is derived from an EMBL/GenBank/DDBJ whole genome shotgun (WGS) entry which is preliminary data.</text>
</comment>
<proteinExistence type="predicted"/>
<evidence type="ECO:0000259" key="3">
    <source>
        <dbReference type="Pfam" id="PF05193"/>
    </source>
</evidence>